<evidence type="ECO:0000256" key="6">
    <source>
        <dbReference type="SAM" id="MobiDB-lite"/>
    </source>
</evidence>
<dbReference type="Pfam" id="PF00370">
    <property type="entry name" value="FGGY_N"/>
    <property type="match status" value="1"/>
</dbReference>
<evidence type="ECO:0000259" key="8">
    <source>
        <dbReference type="Pfam" id="PF02782"/>
    </source>
</evidence>
<dbReference type="RefSeq" id="WP_211332610.1">
    <property type="nucleotide sequence ID" value="NZ_RKHO01000001.1"/>
</dbReference>
<comment type="similarity">
    <text evidence="1">Belongs to the FGGY kinase family.</text>
</comment>
<keyword evidence="4 9" id="KW-0418">Kinase</keyword>
<proteinExistence type="inferred from homology"/>
<keyword evidence="10" id="KW-1185">Reference proteome</keyword>
<dbReference type="EMBL" id="RKHO01000001">
    <property type="protein sequence ID" value="ROR93037.1"/>
    <property type="molecule type" value="Genomic_DNA"/>
</dbReference>
<feature type="domain" description="Carbohydrate kinase FGGY N-terminal" evidence="7">
    <location>
        <begin position="7"/>
        <end position="252"/>
    </location>
</feature>
<dbReference type="GO" id="GO:0004370">
    <property type="term" value="F:glycerol kinase activity"/>
    <property type="evidence" value="ECO:0007669"/>
    <property type="project" value="TreeGrafter"/>
</dbReference>
<feature type="region of interest" description="Disordered" evidence="6">
    <location>
        <begin position="467"/>
        <end position="503"/>
    </location>
</feature>
<dbReference type="GO" id="GO:0005829">
    <property type="term" value="C:cytosol"/>
    <property type="evidence" value="ECO:0007669"/>
    <property type="project" value="TreeGrafter"/>
</dbReference>
<evidence type="ECO:0000256" key="1">
    <source>
        <dbReference type="ARBA" id="ARBA00009156"/>
    </source>
</evidence>
<dbReference type="InterPro" id="IPR043129">
    <property type="entry name" value="ATPase_NBD"/>
</dbReference>
<keyword evidence="2" id="KW-0808">Transferase</keyword>
<evidence type="ECO:0000256" key="4">
    <source>
        <dbReference type="ARBA" id="ARBA00022777"/>
    </source>
</evidence>
<dbReference type="PANTHER" id="PTHR10196">
    <property type="entry name" value="SUGAR KINASE"/>
    <property type="match status" value="1"/>
</dbReference>
<sequence>MPAPDLLLAVDQGTGSTKAMLVDPTGAVVAEASVAVGQAHPRPGWVEQDGEEIWASVRGSVAACVAPEHAGRVAGVALSVQRETVLLWDRVTGTPVAPALSWQDQRTGDRADQLERAGHADVVRARTGLPLDPMFSALKAQWLLDAHDADRARTGSGQWCVGTLDAWLLARLAGPASAEVVTEVGCASRTQLLDIGTTAWDPQLLDLFGVPAAALPRVVGSTGPFAPVADLAPLPDGTPVLAVMADSHAALFAHAGWRPGLVKATYGTGSSVMALGPRASSASGVCATVAWRCGDETALALEANIRSTGRTLTWLADLLDVDVDVLFTEAAATPDSDGVTLVPAFGGLGAPWWDRDAVPVLSGLSLGTRRPQLARAALESIALQVDDAVTAFAEVTGPLAELAGDGGMTRSTALMQLQADVTGLPVRVGRTANLSALGVAHLAGLGLGWWTWSELEDGLGAPEPAAYLPGADDQRSSRRTTWAREVARSRFRSPRHLTSKATP</sequence>
<keyword evidence="5" id="KW-0067">ATP-binding</keyword>
<dbReference type="InterPro" id="IPR000577">
    <property type="entry name" value="Carb_kinase_FGGY"/>
</dbReference>
<dbReference type="PANTHER" id="PTHR10196:SF69">
    <property type="entry name" value="GLYCEROL KINASE"/>
    <property type="match status" value="1"/>
</dbReference>
<dbReference type="Proteomes" id="UP000281738">
    <property type="component" value="Unassembled WGS sequence"/>
</dbReference>
<reference evidence="9 10" key="1">
    <citation type="submission" date="2018-11" db="EMBL/GenBank/DDBJ databases">
        <title>Sequencing the genomes of 1000 actinobacteria strains.</title>
        <authorList>
            <person name="Klenk H.-P."/>
        </authorList>
    </citation>
    <scope>NUCLEOTIDE SEQUENCE [LARGE SCALE GENOMIC DNA]</scope>
    <source>
        <strain evidence="9 10">DSM 12652</strain>
    </source>
</reference>
<evidence type="ECO:0000256" key="5">
    <source>
        <dbReference type="ARBA" id="ARBA00022840"/>
    </source>
</evidence>
<name>A0A3N2CZR7_9ACTN</name>
<dbReference type="AlphaFoldDB" id="A0A3N2CZR7"/>
<dbReference type="InterPro" id="IPR018484">
    <property type="entry name" value="FGGY_N"/>
</dbReference>
<keyword evidence="3" id="KW-0547">Nucleotide-binding</keyword>
<gene>
    <name evidence="9" type="ORF">EDD33_3942</name>
</gene>
<evidence type="ECO:0000256" key="2">
    <source>
        <dbReference type="ARBA" id="ARBA00022679"/>
    </source>
</evidence>
<organism evidence="9 10">
    <name type="scientific">Nocardioides aurantiacus</name>
    <dbReference type="NCBI Taxonomy" id="86796"/>
    <lineage>
        <taxon>Bacteria</taxon>
        <taxon>Bacillati</taxon>
        <taxon>Actinomycetota</taxon>
        <taxon>Actinomycetes</taxon>
        <taxon>Propionibacteriales</taxon>
        <taxon>Nocardioidaceae</taxon>
        <taxon>Nocardioides</taxon>
    </lineage>
</organism>
<dbReference type="SUPFAM" id="SSF53067">
    <property type="entry name" value="Actin-like ATPase domain"/>
    <property type="match status" value="2"/>
</dbReference>
<evidence type="ECO:0000256" key="3">
    <source>
        <dbReference type="ARBA" id="ARBA00022741"/>
    </source>
</evidence>
<evidence type="ECO:0000313" key="10">
    <source>
        <dbReference type="Proteomes" id="UP000281738"/>
    </source>
</evidence>
<dbReference type="PIRSF" id="PIRSF000538">
    <property type="entry name" value="GlpK"/>
    <property type="match status" value="1"/>
</dbReference>
<dbReference type="InterPro" id="IPR018485">
    <property type="entry name" value="FGGY_C"/>
</dbReference>
<protein>
    <submittedName>
        <fullName evidence="9">Glycerol kinase</fullName>
    </submittedName>
</protein>
<dbReference type="GO" id="GO:0005524">
    <property type="term" value="F:ATP binding"/>
    <property type="evidence" value="ECO:0007669"/>
    <property type="project" value="UniProtKB-KW"/>
</dbReference>
<evidence type="ECO:0000313" key="9">
    <source>
        <dbReference type="EMBL" id="ROR93037.1"/>
    </source>
</evidence>
<dbReference type="Pfam" id="PF02782">
    <property type="entry name" value="FGGY_C"/>
    <property type="match status" value="1"/>
</dbReference>
<evidence type="ECO:0000259" key="7">
    <source>
        <dbReference type="Pfam" id="PF00370"/>
    </source>
</evidence>
<comment type="caution">
    <text evidence="9">The sequence shown here is derived from an EMBL/GenBank/DDBJ whole genome shotgun (WGS) entry which is preliminary data.</text>
</comment>
<dbReference type="GO" id="GO:0019563">
    <property type="term" value="P:glycerol catabolic process"/>
    <property type="evidence" value="ECO:0007669"/>
    <property type="project" value="TreeGrafter"/>
</dbReference>
<feature type="domain" description="Carbohydrate kinase FGGY C-terminal" evidence="8">
    <location>
        <begin position="263"/>
        <end position="445"/>
    </location>
</feature>
<dbReference type="Gene3D" id="3.30.420.40">
    <property type="match status" value="2"/>
</dbReference>
<feature type="compositionally biased region" description="Basic residues" evidence="6">
    <location>
        <begin position="489"/>
        <end position="503"/>
    </location>
</feature>
<accession>A0A3N2CZR7</accession>